<name>A0ABT8TLQ3_9ACTN</name>
<dbReference type="Gene3D" id="3.40.50.1390">
    <property type="entry name" value="Resolvase, N-terminal catalytic domain"/>
    <property type="match status" value="1"/>
</dbReference>
<feature type="domain" description="Resolvase/invertase-type recombinase catalytic" evidence="1">
    <location>
        <begin position="2"/>
        <end position="142"/>
    </location>
</feature>
<organism evidence="3 4">
    <name type="scientific">Nocardioides cremeus</name>
    <dbReference type="NCBI Taxonomy" id="3058044"/>
    <lineage>
        <taxon>Bacteria</taxon>
        <taxon>Bacillati</taxon>
        <taxon>Actinomycetota</taxon>
        <taxon>Actinomycetes</taxon>
        <taxon>Propionibacteriales</taxon>
        <taxon>Nocardioidaceae</taxon>
        <taxon>Nocardioides</taxon>
    </lineage>
</organism>
<evidence type="ECO:0000313" key="3">
    <source>
        <dbReference type="EMBL" id="MDO3394898.1"/>
    </source>
</evidence>
<dbReference type="InterPro" id="IPR050639">
    <property type="entry name" value="SSR_resolvase"/>
</dbReference>
<dbReference type="EMBL" id="JAULSC010000002">
    <property type="protein sequence ID" value="MDO3394898.1"/>
    <property type="molecule type" value="Genomic_DNA"/>
</dbReference>
<protein>
    <submittedName>
        <fullName evidence="3">Recombinase family protein</fullName>
    </submittedName>
</protein>
<dbReference type="InterPro" id="IPR006119">
    <property type="entry name" value="Resolv_N"/>
</dbReference>
<dbReference type="SUPFAM" id="SSF53041">
    <property type="entry name" value="Resolvase-like"/>
    <property type="match status" value="1"/>
</dbReference>
<feature type="domain" description="Recombinase" evidence="2">
    <location>
        <begin position="150"/>
        <end position="252"/>
    </location>
</feature>
<dbReference type="PROSITE" id="PS51737">
    <property type="entry name" value="RECOMBINASE_DNA_BIND"/>
    <property type="match status" value="1"/>
</dbReference>
<accession>A0ABT8TLQ3</accession>
<dbReference type="Pfam" id="PF00239">
    <property type="entry name" value="Resolvase"/>
    <property type="match status" value="1"/>
</dbReference>
<proteinExistence type="predicted"/>
<dbReference type="PANTHER" id="PTHR30461">
    <property type="entry name" value="DNA-INVERTASE FROM LAMBDOID PROPHAGE"/>
    <property type="match status" value="1"/>
</dbReference>
<comment type="caution">
    <text evidence="3">The sequence shown here is derived from an EMBL/GenBank/DDBJ whole genome shotgun (WGS) entry which is preliminary data.</text>
</comment>
<dbReference type="InterPro" id="IPR036162">
    <property type="entry name" value="Resolvase-like_N_sf"/>
</dbReference>
<dbReference type="InterPro" id="IPR011109">
    <property type="entry name" value="DNA_bind_recombinase_dom"/>
</dbReference>
<dbReference type="Pfam" id="PF07508">
    <property type="entry name" value="Recombinase"/>
    <property type="match status" value="1"/>
</dbReference>
<dbReference type="SMART" id="SM00857">
    <property type="entry name" value="Resolvase"/>
    <property type="match status" value="1"/>
</dbReference>
<sequence length="464" mass="52130">MDVTIYCRLSEDKHGTTLGVQRQEEECRALAKERGWTVREVLIDNDLSATTGVRRPAFEQLLTRKPEAIVCWHIDRLLRLTRDLERVIELGVNVYAVHAGYLDLSTPAGRAVARTVTAWTTYEGEQKAERQKASHRQRVRSGKPWWPTRPFGFEMDGSHREDEAEMLRAVYAGILEGKALTRMAKMLNEAEMLTPKGNQWRGASLKPVLMNARNAGLYVYNGEEVGQASWEPIVAEDVYRATVRTLSTPERRANFGRGGYNRRENLLTGIATCSRCSSTVRAAWRRGSDGERTYKVYQCSGKHCVTLPADWCDSVVTREVIKRVGEWRDLLPEGPDDDGIDIAALRVEEAALAARKAELGEMFAEGLIDRQALAGGVSRADTRLAELADVLADHAVRSTGLFVWDTETLWAWTDDGEGNVDVERFTPVVKRVCKRIDLTGPGKGRRDLLYGTHLTIEFNEPTRP</sequence>
<dbReference type="PANTHER" id="PTHR30461:SF23">
    <property type="entry name" value="DNA RECOMBINASE-RELATED"/>
    <property type="match status" value="1"/>
</dbReference>
<dbReference type="Proteomes" id="UP001168363">
    <property type="component" value="Unassembled WGS sequence"/>
</dbReference>
<dbReference type="CDD" id="cd00338">
    <property type="entry name" value="Ser_Recombinase"/>
    <property type="match status" value="1"/>
</dbReference>
<dbReference type="InterPro" id="IPR038109">
    <property type="entry name" value="DNA_bind_recomb_sf"/>
</dbReference>
<dbReference type="RefSeq" id="WP_302705898.1">
    <property type="nucleotide sequence ID" value="NZ_JAULSC010000002.1"/>
</dbReference>
<evidence type="ECO:0000259" key="2">
    <source>
        <dbReference type="PROSITE" id="PS51737"/>
    </source>
</evidence>
<evidence type="ECO:0000259" key="1">
    <source>
        <dbReference type="PROSITE" id="PS51736"/>
    </source>
</evidence>
<dbReference type="PROSITE" id="PS51736">
    <property type="entry name" value="RECOMBINASES_3"/>
    <property type="match status" value="1"/>
</dbReference>
<keyword evidence="4" id="KW-1185">Reference proteome</keyword>
<dbReference type="Gene3D" id="3.90.1750.20">
    <property type="entry name" value="Putative Large Serine Recombinase, Chain B, Domain 2"/>
    <property type="match status" value="1"/>
</dbReference>
<reference evidence="3" key="1">
    <citation type="submission" date="2023-06" db="EMBL/GenBank/DDBJ databases">
        <title>Genome sequence of Nocardioides sp. SOB44.</title>
        <authorList>
            <person name="Zhang G."/>
        </authorList>
    </citation>
    <scope>NUCLEOTIDE SEQUENCE</scope>
    <source>
        <strain evidence="3">SOB44</strain>
    </source>
</reference>
<gene>
    <name evidence="3" type="ORF">QWJ41_04150</name>
</gene>
<evidence type="ECO:0000313" key="4">
    <source>
        <dbReference type="Proteomes" id="UP001168363"/>
    </source>
</evidence>